<dbReference type="AlphaFoldDB" id="A0A3A1YUF5"/>
<reference evidence="6 7" key="1">
    <citation type="submission" date="2017-08" db="EMBL/GenBank/DDBJ databases">
        <title>Pusillimonas indicus sp. nov., a member of the family Alcaligenaceae isolated from surface seawater.</title>
        <authorList>
            <person name="Li J."/>
        </authorList>
    </citation>
    <scope>NUCLEOTIDE SEQUENCE [LARGE SCALE GENOMIC DNA]</scope>
    <source>
        <strain evidence="6 7">L52-1-41</strain>
    </source>
</reference>
<evidence type="ECO:0000256" key="1">
    <source>
        <dbReference type="ARBA" id="ARBA00009437"/>
    </source>
</evidence>
<dbReference type="Gene3D" id="1.10.10.10">
    <property type="entry name" value="Winged helix-like DNA-binding domain superfamily/Winged helix DNA-binding domain"/>
    <property type="match status" value="1"/>
</dbReference>
<dbReference type="RefSeq" id="WP_119515878.1">
    <property type="nucleotide sequence ID" value="NZ_NQYH01000004.1"/>
</dbReference>
<comment type="similarity">
    <text evidence="1">Belongs to the LysR transcriptional regulatory family.</text>
</comment>
<dbReference type="PANTHER" id="PTHR30118:SF15">
    <property type="entry name" value="TRANSCRIPTIONAL REGULATORY PROTEIN"/>
    <property type="match status" value="1"/>
</dbReference>
<dbReference type="OrthoDB" id="8583877at2"/>
<evidence type="ECO:0000256" key="2">
    <source>
        <dbReference type="ARBA" id="ARBA00023015"/>
    </source>
</evidence>
<keyword evidence="2" id="KW-0805">Transcription regulation</keyword>
<evidence type="ECO:0000256" key="3">
    <source>
        <dbReference type="ARBA" id="ARBA00023125"/>
    </source>
</evidence>
<accession>A0A3A1YUF5</accession>
<dbReference type="SUPFAM" id="SSF53850">
    <property type="entry name" value="Periplasmic binding protein-like II"/>
    <property type="match status" value="1"/>
</dbReference>
<dbReference type="InterPro" id="IPR050389">
    <property type="entry name" value="LysR-type_TF"/>
</dbReference>
<dbReference type="Proteomes" id="UP000266206">
    <property type="component" value="Unassembled WGS sequence"/>
</dbReference>
<dbReference type="Pfam" id="PF00126">
    <property type="entry name" value="HTH_1"/>
    <property type="match status" value="1"/>
</dbReference>
<dbReference type="SUPFAM" id="SSF46785">
    <property type="entry name" value="Winged helix' DNA-binding domain"/>
    <property type="match status" value="1"/>
</dbReference>
<evidence type="ECO:0000313" key="6">
    <source>
        <dbReference type="EMBL" id="RIY41185.1"/>
    </source>
</evidence>
<evidence type="ECO:0000313" key="7">
    <source>
        <dbReference type="Proteomes" id="UP000266206"/>
    </source>
</evidence>
<dbReference type="InterPro" id="IPR005119">
    <property type="entry name" value="LysR_subst-bd"/>
</dbReference>
<keyword evidence="3" id="KW-0238">DNA-binding</keyword>
<dbReference type="GO" id="GO:0003677">
    <property type="term" value="F:DNA binding"/>
    <property type="evidence" value="ECO:0007669"/>
    <property type="project" value="UniProtKB-KW"/>
</dbReference>
<dbReference type="InterPro" id="IPR036388">
    <property type="entry name" value="WH-like_DNA-bd_sf"/>
</dbReference>
<keyword evidence="4" id="KW-0804">Transcription</keyword>
<dbReference type="PRINTS" id="PR00039">
    <property type="entry name" value="HTHLYSR"/>
</dbReference>
<dbReference type="InterPro" id="IPR000847">
    <property type="entry name" value="LysR_HTH_N"/>
</dbReference>
<dbReference type="GO" id="GO:0003700">
    <property type="term" value="F:DNA-binding transcription factor activity"/>
    <property type="evidence" value="ECO:0007669"/>
    <property type="project" value="InterPro"/>
</dbReference>
<evidence type="ECO:0000256" key="4">
    <source>
        <dbReference type="ARBA" id="ARBA00023163"/>
    </source>
</evidence>
<dbReference type="Gene3D" id="3.40.190.10">
    <property type="entry name" value="Periplasmic binding protein-like II"/>
    <property type="match status" value="2"/>
</dbReference>
<comment type="caution">
    <text evidence="6">The sequence shown here is derived from an EMBL/GenBank/DDBJ whole genome shotgun (WGS) entry which is preliminary data.</text>
</comment>
<dbReference type="EMBL" id="NQYH01000004">
    <property type="protein sequence ID" value="RIY41185.1"/>
    <property type="molecule type" value="Genomic_DNA"/>
</dbReference>
<evidence type="ECO:0000259" key="5">
    <source>
        <dbReference type="PROSITE" id="PS50931"/>
    </source>
</evidence>
<organism evidence="6 7">
    <name type="scientific">Neopusillimonas maritima</name>
    <dbReference type="NCBI Taxonomy" id="2026239"/>
    <lineage>
        <taxon>Bacteria</taxon>
        <taxon>Pseudomonadati</taxon>
        <taxon>Pseudomonadota</taxon>
        <taxon>Betaproteobacteria</taxon>
        <taxon>Burkholderiales</taxon>
        <taxon>Alcaligenaceae</taxon>
        <taxon>Neopusillimonas</taxon>
    </lineage>
</organism>
<gene>
    <name evidence="6" type="ORF">CJP73_06505</name>
</gene>
<sequence>MNINDLDLNLLRLFDAVYTYKKVSLAADSLGISQPAASQGLSRLRSMFNDSLFVRATGGVKPTPRAERLATSVRNALDILNQALTDTDIFDPVHSQRVFRIHMMSDMGEDRFLPGLLAEIEHAAPRIKLETVISDGVDLSHAMDNGQVDFAFGYFPRLHGSRSLRLFDDRYVVLSRKGHPLQARAKDHRVPVALLQTVEFAGVETHADTLRMLKLLGMENRLRLVTQHFMTLPAIVRATNLCAVVPSSTAHVFNRHDEFYLIEPEDLPLRNFSVSLYWSRRFDEDAGVMWFKQLARKLFAQLSS</sequence>
<dbReference type="InterPro" id="IPR036390">
    <property type="entry name" value="WH_DNA-bd_sf"/>
</dbReference>
<name>A0A3A1YUF5_9BURK</name>
<dbReference type="PROSITE" id="PS50931">
    <property type="entry name" value="HTH_LYSR"/>
    <property type="match status" value="1"/>
</dbReference>
<proteinExistence type="inferred from homology"/>
<dbReference type="PANTHER" id="PTHR30118">
    <property type="entry name" value="HTH-TYPE TRANSCRIPTIONAL REGULATOR LEUO-RELATED"/>
    <property type="match status" value="1"/>
</dbReference>
<feature type="domain" description="HTH lysR-type" evidence="5">
    <location>
        <begin position="6"/>
        <end position="63"/>
    </location>
</feature>
<dbReference type="Pfam" id="PF03466">
    <property type="entry name" value="LysR_substrate"/>
    <property type="match status" value="1"/>
</dbReference>
<protein>
    <submittedName>
        <fullName evidence="6">LysR family transcriptional regulator</fullName>
    </submittedName>
</protein>